<dbReference type="InterPro" id="IPR050105">
    <property type="entry name" value="MoCo_biosynth_MoaA/MoaC"/>
</dbReference>
<dbReference type="OrthoDB" id="429626at2759"/>
<dbReference type="InterPro" id="IPR058240">
    <property type="entry name" value="rSAM_sf"/>
</dbReference>
<dbReference type="CDD" id="cd21117">
    <property type="entry name" value="Twitch_MoaA"/>
    <property type="match status" value="1"/>
</dbReference>
<evidence type="ECO:0000256" key="9">
    <source>
        <dbReference type="ARBA" id="ARBA00022741"/>
    </source>
</evidence>
<reference evidence="18 19" key="1">
    <citation type="journal article" date="2010" name="Science">
        <title>Pathogenicity determinants in smut fungi revealed by genome comparison.</title>
        <authorList>
            <person name="Schirawski J."/>
            <person name="Mannhaupt G."/>
            <person name="Muench K."/>
            <person name="Brefort T."/>
            <person name="Schipper K."/>
            <person name="Doehlemann G."/>
            <person name="Di Stasio M."/>
            <person name="Roessel N."/>
            <person name="Mendoza-Mendoza A."/>
            <person name="Pester D."/>
            <person name="Mueller O."/>
            <person name="Winterberg B."/>
            <person name="Meyer E."/>
            <person name="Ghareeb H."/>
            <person name="Wollenberg T."/>
            <person name="Muensterkoetter M."/>
            <person name="Wong P."/>
            <person name="Walter M."/>
            <person name="Stukenbrock E."/>
            <person name="Gueldener U."/>
            <person name="Kahmann R."/>
        </authorList>
    </citation>
    <scope>NUCLEOTIDE SEQUENCE [LARGE SCALE GENOMIC DNA]</scope>
    <source>
        <strain evidence="19">SRZ2</strain>
    </source>
</reference>
<protein>
    <submittedName>
        <fullName evidence="18">Related to Molybdopterin biosynthesis CNX2 protein</fullName>
    </submittedName>
</protein>
<evidence type="ECO:0000256" key="5">
    <source>
        <dbReference type="ARBA" id="ARBA00009862"/>
    </source>
</evidence>
<dbReference type="InterPro" id="IPR006638">
    <property type="entry name" value="Elp3/MiaA/NifB-like_rSAM"/>
</dbReference>
<dbReference type="eggNOG" id="KOG2876">
    <property type="taxonomic scope" value="Eukaryota"/>
</dbReference>
<dbReference type="NCBIfam" id="NF006870">
    <property type="entry name" value="PRK09364.1"/>
    <property type="match status" value="1"/>
</dbReference>
<dbReference type="Pfam" id="PF04055">
    <property type="entry name" value="Radical_SAM"/>
    <property type="match status" value="1"/>
</dbReference>
<organism evidence="18 19">
    <name type="scientific">Sporisorium reilianum (strain SRZ2)</name>
    <name type="common">Maize head smut fungus</name>
    <dbReference type="NCBI Taxonomy" id="999809"/>
    <lineage>
        <taxon>Eukaryota</taxon>
        <taxon>Fungi</taxon>
        <taxon>Dikarya</taxon>
        <taxon>Basidiomycota</taxon>
        <taxon>Ustilaginomycotina</taxon>
        <taxon>Ustilaginomycetes</taxon>
        <taxon>Ustilaginales</taxon>
        <taxon>Ustilaginaceae</taxon>
        <taxon>Sporisorium</taxon>
    </lineage>
</organism>
<keyword evidence="12" id="KW-0342">GTP-binding</keyword>
<dbReference type="GO" id="GO:0005525">
    <property type="term" value="F:GTP binding"/>
    <property type="evidence" value="ECO:0007669"/>
    <property type="project" value="UniProtKB-KW"/>
</dbReference>
<sequence length="874" mass="94559">MMPIAGPSRLGASAALAARSTATASISASLRLRHLSSASSSKKPHTLARQPSYSSSIADSIALTSKPLSQQRARQRISDADAQLGPASPSHFLRDRHSRQHTYLRISLTEKCNLRCLYCMPEDGVPLTPSANLLSTSEVERLAALFVSQGVNKIRLTGGEPTVRSDLPQIVASLNSLKQHGLEQIGITTNGIALGRRKLDTLVQNGLTHLNVSLDTLDPFKFEFMTRRRGHEAVMDCIERALALGVPSVKINVVVLKGLNDTKDVVDFVRFTKDKPITIRFIEYMPFDGNKWQVQKLVPYRDLVKTIQQEFPTFERVANRDDPNDTSKHWRVPGHLGTVGFITRLRITADGNLKVCLFGNAEVSLRDAMRTGFGPIGSLSTGSNGEPATDEHLLQLIGAAVGRKHAKHAGMRDPTELANALMRRSSGRVTAGFGAKSLMPRRTFHSSARREQKKQDDEEDDDDNPWGDLDRAFENLEDKSLYKQVYLKHPSSSSAPPASSTTQPRDPIAEMEEAIFAQAGAAAVKTTSRPPRSPAMGALSGVTFSDVPPSAAPGGGYPASLSRHDLGASSTGSSAKWSEYMHDGDAEDDSPWSSLDAFVDNPDASAQFAVPLHLQNQQSLMQLSAQQHAPPAVSPQLQQPQQRFDAREAFAANDDLLRQQIQLQTQSNQEHDTEEEMFARAGAAAVAQLLNQPTTPTSSNAVDAEDSTRLSHVDPATGGASMVDVSHKPTTSRSATAVGRVYLPTSASHLLLATESQHGISNKGPVLHTAQLAGIMAAKRTADLIPLCHPLPLTHVDVKLDIVHGEEESWIEVECTATTAGQTGVEMEALTGCTTACLTVWDMVKAVAGKTMRIGDVMVVRKSGGKSGDWVRRQ</sequence>
<keyword evidence="8" id="KW-0479">Metal-binding</keyword>
<dbReference type="PROSITE" id="PS51918">
    <property type="entry name" value="RADICAL_SAM"/>
    <property type="match status" value="1"/>
</dbReference>
<dbReference type="Gene3D" id="3.30.70.640">
    <property type="entry name" value="Molybdopterin cofactor biosynthesis C (MoaC) domain"/>
    <property type="match status" value="1"/>
</dbReference>
<dbReference type="InterPro" id="IPR007197">
    <property type="entry name" value="rSAM"/>
</dbReference>
<dbReference type="InterPro" id="IPR013785">
    <property type="entry name" value="Aldolase_TIM"/>
</dbReference>
<comment type="similarity">
    <text evidence="5">In the N-terminal section; belongs to the radical SAM superfamily. MoaA family.</text>
</comment>
<dbReference type="InterPro" id="IPR047594">
    <property type="entry name" value="MoaC_bact/euk"/>
</dbReference>
<comment type="catalytic activity">
    <reaction evidence="1">
        <text>(8S)-3',8-cyclo-7,8-dihydroguanosine 5'-triphosphate = cyclic pyranopterin phosphate + diphosphate</text>
        <dbReference type="Rhea" id="RHEA:49580"/>
        <dbReference type="ChEBI" id="CHEBI:33019"/>
        <dbReference type="ChEBI" id="CHEBI:59648"/>
        <dbReference type="ChEBI" id="CHEBI:131766"/>
        <dbReference type="EC" id="4.6.1.17"/>
    </reaction>
</comment>
<dbReference type="PANTHER" id="PTHR22960">
    <property type="entry name" value="MOLYBDOPTERIN COFACTOR SYNTHESIS PROTEIN A"/>
    <property type="match status" value="1"/>
</dbReference>
<evidence type="ECO:0000256" key="1">
    <source>
        <dbReference type="ARBA" id="ARBA00001637"/>
    </source>
</evidence>
<keyword evidence="14" id="KW-0456">Lyase</keyword>
<evidence type="ECO:0000256" key="7">
    <source>
        <dbReference type="ARBA" id="ARBA00022691"/>
    </source>
</evidence>
<evidence type="ECO:0000313" key="19">
    <source>
        <dbReference type="Proteomes" id="UP000008867"/>
    </source>
</evidence>
<dbReference type="GO" id="GO:0051539">
    <property type="term" value="F:4 iron, 4 sulfur cluster binding"/>
    <property type="evidence" value="ECO:0007669"/>
    <property type="project" value="UniProtKB-KW"/>
</dbReference>
<dbReference type="SUPFAM" id="SSF102114">
    <property type="entry name" value="Radical SAM enzymes"/>
    <property type="match status" value="1"/>
</dbReference>
<dbReference type="HOGENOM" id="CLU_009273_7_0_1"/>
<dbReference type="InterPro" id="IPR036522">
    <property type="entry name" value="MoaC_sf"/>
</dbReference>
<dbReference type="SUPFAM" id="SSF55040">
    <property type="entry name" value="Molybdenum cofactor biosynthesis protein C, MoaC"/>
    <property type="match status" value="1"/>
</dbReference>
<dbReference type="SMART" id="SM00729">
    <property type="entry name" value="Elp3"/>
    <property type="match status" value="1"/>
</dbReference>
<dbReference type="NCBIfam" id="TIGR00581">
    <property type="entry name" value="moaC"/>
    <property type="match status" value="1"/>
</dbReference>
<keyword evidence="9" id="KW-0547">Nucleotide-binding</keyword>
<evidence type="ECO:0000256" key="6">
    <source>
        <dbReference type="ARBA" id="ARBA00022485"/>
    </source>
</evidence>
<dbReference type="PANTHER" id="PTHR22960:SF0">
    <property type="entry name" value="MOLYBDENUM COFACTOR BIOSYNTHESIS PROTEIN 1"/>
    <property type="match status" value="1"/>
</dbReference>
<evidence type="ECO:0000256" key="14">
    <source>
        <dbReference type="ARBA" id="ARBA00023239"/>
    </source>
</evidence>
<dbReference type="GO" id="GO:0061799">
    <property type="term" value="F:cyclic pyranopterin monophosphate synthase activity"/>
    <property type="evidence" value="ECO:0007669"/>
    <property type="project" value="UniProtKB-EC"/>
</dbReference>
<dbReference type="AlphaFoldDB" id="E6ZLZ2"/>
<dbReference type="EMBL" id="FQ311430">
    <property type="protein sequence ID" value="CBQ67458.1"/>
    <property type="molecule type" value="Genomic_DNA"/>
</dbReference>
<keyword evidence="10" id="KW-0408">Iron</keyword>
<evidence type="ECO:0000256" key="13">
    <source>
        <dbReference type="ARBA" id="ARBA00023150"/>
    </source>
</evidence>
<proteinExistence type="inferred from homology"/>
<dbReference type="PROSITE" id="PS01305">
    <property type="entry name" value="MOAA_NIFB_PQQE"/>
    <property type="match status" value="1"/>
</dbReference>
<dbReference type="GO" id="GO:0046872">
    <property type="term" value="F:metal ion binding"/>
    <property type="evidence" value="ECO:0007669"/>
    <property type="project" value="UniProtKB-KW"/>
</dbReference>
<gene>
    <name evidence="18" type="ORF">sr11409</name>
</gene>
<comment type="pathway">
    <text evidence="3">Cofactor biosynthesis; molybdopterin biosynthesis.</text>
</comment>
<evidence type="ECO:0000256" key="3">
    <source>
        <dbReference type="ARBA" id="ARBA00005046"/>
    </source>
</evidence>
<evidence type="ECO:0000256" key="16">
    <source>
        <dbReference type="SAM" id="MobiDB-lite"/>
    </source>
</evidence>
<dbReference type="Gene3D" id="3.20.20.70">
    <property type="entry name" value="Aldolase class I"/>
    <property type="match status" value="1"/>
</dbReference>
<dbReference type="UniPathway" id="UPA00344"/>
<keyword evidence="19" id="KW-1185">Reference proteome</keyword>
<name>E6ZLZ2_SPORE</name>
<dbReference type="CDD" id="cd01335">
    <property type="entry name" value="Radical_SAM"/>
    <property type="match status" value="1"/>
</dbReference>
<dbReference type="SFLD" id="SFLDG01067">
    <property type="entry name" value="SPASM/twitch_domain_containing"/>
    <property type="match status" value="1"/>
</dbReference>
<comment type="catalytic activity">
    <reaction evidence="15">
        <text>GTP + AH2 + S-adenosyl-L-methionine = (8S)-3',8-cyclo-7,8-dihydroguanosine 5'-triphosphate + 5'-deoxyadenosine + L-methionine + A + H(+)</text>
        <dbReference type="Rhea" id="RHEA:49576"/>
        <dbReference type="ChEBI" id="CHEBI:13193"/>
        <dbReference type="ChEBI" id="CHEBI:15378"/>
        <dbReference type="ChEBI" id="CHEBI:17319"/>
        <dbReference type="ChEBI" id="CHEBI:17499"/>
        <dbReference type="ChEBI" id="CHEBI:37565"/>
        <dbReference type="ChEBI" id="CHEBI:57844"/>
        <dbReference type="ChEBI" id="CHEBI:59789"/>
        <dbReference type="ChEBI" id="CHEBI:131766"/>
        <dbReference type="EC" id="4.1.99.22"/>
    </reaction>
</comment>
<dbReference type="Pfam" id="PF06463">
    <property type="entry name" value="Mob_synth_C"/>
    <property type="match status" value="1"/>
</dbReference>
<evidence type="ECO:0000256" key="8">
    <source>
        <dbReference type="ARBA" id="ARBA00022723"/>
    </source>
</evidence>
<evidence type="ECO:0000256" key="12">
    <source>
        <dbReference type="ARBA" id="ARBA00023134"/>
    </source>
</evidence>
<feature type="region of interest" description="Disordered" evidence="16">
    <location>
        <begin position="431"/>
        <end position="470"/>
    </location>
</feature>
<dbReference type="InterPro" id="IPR010505">
    <property type="entry name" value="MoaA_twitch"/>
</dbReference>
<dbReference type="InterPro" id="IPR002820">
    <property type="entry name" value="Mopterin_CF_biosynth-C_dom"/>
</dbReference>
<dbReference type="GO" id="GO:0006777">
    <property type="term" value="P:Mo-molybdopterin cofactor biosynthetic process"/>
    <property type="evidence" value="ECO:0007669"/>
    <property type="project" value="UniProtKB-KW"/>
</dbReference>
<keyword evidence="6" id="KW-0004">4Fe-4S</keyword>
<evidence type="ECO:0000259" key="17">
    <source>
        <dbReference type="PROSITE" id="PS51918"/>
    </source>
</evidence>
<accession>E6ZLZ2</accession>
<dbReference type="CDD" id="cd01420">
    <property type="entry name" value="MoaC_PE"/>
    <property type="match status" value="1"/>
</dbReference>
<feature type="domain" description="Radical SAM core" evidence="17">
    <location>
        <begin position="96"/>
        <end position="324"/>
    </location>
</feature>
<dbReference type="NCBIfam" id="TIGR02666">
    <property type="entry name" value="moaA"/>
    <property type="match status" value="1"/>
</dbReference>
<dbReference type="SFLD" id="SFLDG01386">
    <property type="entry name" value="main_SPASM_domain-containing"/>
    <property type="match status" value="1"/>
</dbReference>
<dbReference type="Pfam" id="PF01967">
    <property type="entry name" value="MoaC"/>
    <property type="match status" value="1"/>
</dbReference>
<comment type="similarity">
    <text evidence="4">In the C-terminal section; belongs to the MoaC family.</text>
</comment>
<feature type="region of interest" description="Disordered" evidence="16">
    <location>
        <begin position="68"/>
        <end position="93"/>
    </location>
</feature>
<dbReference type="InterPro" id="IPR000385">
    <property type="entry name" value="MoaA_NifB_PqqE_Fe-S-bd_CS"/>
</dbReference>
<evidence type="ECO:0000256" key="2">
    <source>
        <dbReference type="ARBA" id="ARBA00001966"/>
    </source>
</evidence>
<keyword evidence="11" id="KW-0411">Iron-sulfur</keyword>
<dbReference type="GO" id="GO:0061798">
    <property type="term" value="F:GTP 3',8'-cyclase activity"/>
    <property type="evidence" value="ECO:0007669"/>
    <property type="project" value="UniProtKB-EC"/>
</dbReference>
<dbReference type="VEuPathDB" id="FungiDB:sr11409"/>
<dbReference type="InterPro" id="IPR023045">
    <property type="entry name" value="MoaC"/>
</dbReference>
<evidence type="ECO:0000256" key="4">
    <source>
        <dbReference type="ARBA" id="ARBA00008484"/>
    </source>
</evidence>
<keyword evidence="7" id="KW-0949">S-adenosyl-L-methionine</keyword>
<feature type="region of interest" description="Disordered" evidence="16">
    <location>
        <begin position="521"/>
        <end position="541"/>
    </location>
</feature>
<evidence type="ECO:0000256" key="11">
    <source>
        <dbReference type="ARBA" id="ARBA00023014"/>
    </source>
</evidence>
<evidence type="ECO:0000256" key="10">
    <source>
        <dbReference type="ARBA" id="ARBA00023004"/>
    </source>
</evidence>
<dbReference type="SFLD" id="SFLDS00029">
    <property type="entry name" value="Radical_SAM"/>
    <property type="match status" value="1"/>
</dbReference>
<evidence type="ECO:0000256" key="15">
    <source>
        <dbReference type="ARBA" id="ARBA00048697"/>
    </source>
</evidence>
<dbReference type="Proteomes" id="UP000008867">
    <property type="component" value="Chromosome 1"/>
</dbReference>
<evidence type="ECO:0000313" key="18">
    <source>
        <dbReference type="EMBL" id="CBQ67458.1"/>
    </source>
</evidence>
<keyword evidence="13" id="KW-0501">Molybdenum cofactor biosynthesis</keyword>
<dbReference type="InterPro" id="IPR013483">
    <property type="entry name" value="MoaA"/>
</dbReference>
<comment type="cofactor">
    <cofactor evidence="2">
        <name>[4Fe-4S] cluster</name>
        <dbReference type="ChEBI" id="CHEBI:49883"/>
    </cofactor>
</comment>